<comment type="caution">
    <text evidence="6">The sequence shown here is derived from an EMBL/GenBank/DDBJ whole genome shotgun (WGS) entry which is preliminary data.</text>
</comment>
<reference evidence="6 7" key="1">
    <citation type="submission" date="2019-04" db="EMBL/GenBank/DDBJ databases">
        <title>High contiguity whole genome sequence and gene annotation resource for two Venturia nashicola isolates.</title>
        <authorList>
            <person name="Prokchorchik M."/>
            <person name="Won K."/>
            <person name="Lee Y."/>
            <person name="Choi E.D."/>
            <person name="Segonzac C."/>
            <person name="Sohn K.H."/>
        </authorList>
    </citation>
    <scope>NUCLEOTIDE SEQUENCE [LARGE SCALE GENOMIC DNA]</scope>
    <source>
        <strain evidence="6 7">PRI2</strain>
    </source>
</reference>
<protein>
    <recommendedName>
        <fullName evidence="5">SURF1-like protein</fullName>
    </recommendedName>
</protein>
<evidence type="ECO:0000256" key="3">
    <source>
        <dbReference type="ARBA" id="ARBA00022989"/>
    </source>
</evidence>
<dbReference type="Proteomes" id="UP000298493">
    <property type="component" value="Unassembled WGS sequence"/>
</dbReference>
<evidence type="ECO:0000313" key="6">
    <source>
        <dbReference type="EMBL" id="TID17110.1"/>
    </source>
</evidence>
<keyword evidence="3 5" id="KW-1133">Transmembrane helix</keyword>
<evidence type="ECO:0000256" key="5">
    <source>
        <dbReference type="RuleBase" id="RU363076"/>
    </source>
</evidence>
<comment type="similarity">
    <text evidence="5">Belongs to the SURF1 family.</text>
</comment>
<keyword evidence="5" id="KW-0999">Mitochondrion inner membrane</keyword>
<dbReference type="PANTHER" id="PTHR23427:SF2">
    <property type="entry name" value="SURFEIT LOCUS PROTEIN 1"/>
    <property type="match status" value="1"/>
</dbReference>
<organism evidence="6 7">
    <name type="scientific">Venturia nashicola</name>
    <dbReference type="NCBI Taxonomy" id="86259"/>
    <lineage>
        <taxon>Eukaryota</taxon>
        <taxon>Fungi</taxon>
        <taxon>Dikarya</taxon>
        <taxon>Ascomycota</taxon>
        <taxon>Pezizomycotina</taxon>
        <taxon>Dothideomycetes</taxon>
        <taxon>Pleosporomycetidae</taxon>
        <taxon>Venturiales</taxon>
        <taxon>Venturiaceae</taxon>
        <taxon>Venturia</taxon>
    </lineage>
</organism>
<comment type="function">
    <text evidence="5">Probably involved in the biogenesis of the COX complex.</text>
</comment>
<feature type="transmembrane region" description="Helical" evidence="5">
    <location>
        <begin position="284"/>
        <end position="303"/>
    </location>
</feature>
<evidence type="ECO:0000256" key="2">
    <source>
        <dbReference type="ARBA" id="ARBA00022692"/>
    </source>
</evidence>
<dbReference type="InterPro" id="IPR002994">
    <property type="entry name" value="Surf1/Shy1"/>
</dbReference>
<dbReference type="AlphaFoldDB" id="A0A4Z1P8Y2"/>
<dbReference type="EMBL" id="SNSC02000017">
    <property type="protein sequence ID" value="TID17110.1"/>
    <property type="molecule type" value="Genomic_DNA"/>
</dbReference>
<keyword evidence="4 5" id="KW-0472">Membrane</keyword>
<sequence>MNCPRAFVRQIPAVKAKQKSTLTLTTPLRVQWRLQCARTFQKHQKRWYANPADEPGFKSVVDLPSRLVSADRKHGPGIIILALMPLTAFALGCWQVHRLNWKADLIARFEDRLIRDPLTLPPQIDPTAIKEFDYRRILATGTYRHDQEMLIGPRIHEGENGYLVVTPLERPNGASTILVCRGWIKKDFKDQRTREAGLPRGEVTVEGLLREPFKKNLFTPDNNPGIDEWYFPDVAQMAKMTGAQPVWVEETLVGDFLEEQRREAKGIPIGRSPEVHLRNNHAQYIFTWYTLSLATAVMLWMVVKKKRSITSQRVRQNREW</sequence>
<accession>A0A4Z1P8Y2</accession>
<gene>
    <name evidence="6" type="ORF">E6O75_ATG09876</name>
</gene>
<dbReference type="Pfam" id="PF02104">
    <property type="entry name" value="SURF1"/>
    <property type="match status" value="1"/>
</dbReference>
<keyword evidence="5" id="KW-0496">Mitochondrion</keyword>
<keyword evidence="7" id="KW-1185">Reference proteome</keyword>
<comment type="caution">
    <text evidence="5">Lacks conserved residue(s) required for the propagation of feature annotation.</text>
</comment>
<keyword evidence="2 5" id="KW-0812">Transmembrane</keyword>
<dbReference type="GO" id="GO:0033617">
    <property type="term" value="P:mitochondrial respiratory chain complex IV assembly"/>
    <property type="evidence" value="ECO:0007669"/>
    <property type="project" value="TreeGrafter"/>
</dbReference>
<dbReference type="PROSITE" id="PS50895">
    <property type="entry name" value="SURF1"/>
    <property type="match status" value="1"/>
</dbReference>
<evidence type="ECO:0000313" key="7">
    <source>
        <dbReference type="Proteomes" id="UP000298493"/>
    </source>
</evidence>
<proteinExistence type="inferred from homology"/>
<dbReference type="CDD" id="cd06662">
    <property type="entry name" value="SURF1"/>
    <property type="match status" value="1"/>
</dbReference>
<dbReference type="STRING" id="86259.A0A4Z1P8Y2"/>
<name>A0A4Z1P8Y2_9PEZI</name>
<evidence type="ECO:0000256" key="4">
    <source>
        <dbReference type="ARBA" id="ARBA00023136"/>
    </source>
</evidence>
<dbReference type="PANTHER" id="PTHR23427">
    <property type="entry name" value="SURFEIT LOCUS PROTEIN"/>
    <property type="match status" value="1"/>
</dbReference>
<dbReference type="InterPro" id="IPR045214">
    <property type="entry name" value="Surf1/Surf4"/>
</dbReference>
<evidence type="ECO:0000256" key="1">
    <source>
        <dbReference type="ARBA" id="ARBA00004370"/>
    </source>
</evidence>
<comment type="subcellular location">
    <subcellularLocation>
        <location evidence="1">Membrane</location>
    </subcellularLocation>
    <subcellularLocation>
        <location evidence="5">Mitochondrion inner membrane</location>
        <topology evidence="5">Multi-pass membrane protein</topology>
    </subcellularLocation>
</comment>
<dbReference type="OrthoDB" id="10040024at2759"/>
<dbReference type="GO" id="GO:0005743">
    <property type="term" value="C:mitochondrial inner membrane"/>
    <property type="evidence" value="ECO:0007669"/>
    <property type="project" value="UniProtKB-SubCell"/>
</dbReference>